<keyword evidence="2 7" id="KW-0813">Transport</keyword>
<comment type="caution">
    <text evidence="9">The sequence shown here is derived from an EMBL/GenBank/DDBJ whole genome shotgun (WGS) entry which is preliminary data.</text>
</comment>
<reference evidence="9 10" key="1">
    <citation type="submission" date="2024-03" db="EMBL/GenBank/DDBJ databases">
        <title>Sequence of Lycoming College Course Isolates.</title>
        <authorList>
            <person name="Plotts O."/>
            <person name="Newman J."/>
        </authorList>
    </citation>
    <scope>NUCLEOTIDE SEQUENCE [LARGE SCALE GENOMIC DNA]</scope>
    <source>
        <strain evidence="9 10">CJB-3</strain>
    </source>
</reference>
<dbReference type="InterPro" id="IPR036942">
    <property type="entry name" value="Beta-barrel_TonB_sf"/>
</dbReference>
<dbReference type="RefSeq" id="WP_337716736.1">
    <property type="nucleotide sequence ID" value="NZ_JBBEUB010000004.1"/>
</dbReference>
<comment type="subcellular location">
    <subcellularLocation>
        <location evidence="1 7">Cell outer membrane</location>
        <topology evidence="1 7">Multi-pass membrane protein</topology>
    </subcellularLocation>
</comment>
<evidence type="ECO:0000256" key="7">
    <source>
        <dbReference type="PROSITE-ProRule" id="PRU01360"/>
    </source>
</evidence>
<keyword evidence="4 7" id="KW-0812">Transmembrane</keyword>
<evidence type="ECO:0000256" key="6">
    <source>
        <dbReference type="ARBA" id="ARBA00023237"/>
    </source>
</evidence>
<dbReference type="Gene3D" id="2.60.40.1120">
    <property type="entry name" value="Carboxypeptidase-like, regulatory domain"/>
    <property type="match status" value="1"/>
</dbReference>
<dbReference type="Pfam" id="PF07715">
    <property type="entry name" value="Plug"/>
    <property type="match status" value="1"/>
</dbReference>
<dbReference type="Proteomes" id="UP001378956">
    <property type="component" value="Unassembled WGS sequence"/>
</dbReference>
<comment type="similarity">
    <text evidence="7">Belongs to the TonB-dependent receptor family.</text>
</comment>
<dbReference type="InterPro" id="IPR037066">
    <property type="entry name" value="Plug_dom_sf"/>
</dbReference>
<keyword evidence="10" id="KW-1185">Reference proteome</keyword>
<evidence type="ECO:0000259" key="8">
    <source>
        <dbReference type="Pfam" id="PF07715"/>
    </source>
</evidence>
<dbReference type="InterPro" id="IPR023997">
    <property type="entry name" value="TonB-dep_OMP_SusC/RagA_CS"/>
</dbReference>
<dbReference type="InterPro" id="IPR008969">
    <property type="entry name" value="CarboxyPept-like_regulatory"/>
</dbReference>
<dbReference type="Gene3D" id="2.40.170.20">
    <property type="entry name" value="TonB-dependent receptor, beta-barrel domain"/>
    <property type="match status" value="1"/>
</dbReference>
<keyword evidence="6 7" id="KW-0998">Cell outer membrane</keyword>
<dbReference type="PROSITE" id="PS52016">
    <property type="entry name" value="TONB_DEPENDENT_REC_3"/>
    <property type="match status" value="1"/>
</dbReference>
<dbReference type="SUPFAM" id="SSF49464">
    <property type="entry name" value="Carboxypeptidase regulatory domain-like"/>
    <property type="match status" value="1"/>
</dbReference>
<sequence length="1059" mass="116929">MKQVLQMHLRVLGIVFMLLQSHYVFAQEKISGTVVDSEGKVPLAGATISVTGTQANEAEVASSVKADGSGKFTIAVPNGSMLKITMISYQTVTVAPKQGMIIEMVSTTIGLQETVIVGYSKQKKTLMSGSVASVKFIEQDTEIPTTSVGNLLAGRMAGLYVSTPSGKPGEQPGISIRTPSSWNAAPTLYVIDGKVTSDAAEFNNLSPNDVEEVTILKDAATTAAYGARAGAGVVLVTTKRGKAGKATVNYSVNTGRDVRGKNMELTDIMEWGVIQNRIWGEAGGPANTPWTETAKAYFKDTDFGGGKGYGFDLLKDVYVNPSITTHNLSASGGTDKLQYFVGASYVNQETFIKNTNEKKYNVRANITANLTKDVTVFAGLSLNNNKFNSPQGDWSGDMYPKLLLWQPYMPSFTATGLPVDYFWISNKSGEADGLAGYNNSEAIKSVVNLNLTYKAPFLQGLSAKVGYIKTFNNSNQKIYTHPFTYYQLKQVEPVIWDLNTIVGQRLTAHSPSLEKLSAWNQEGQLNLQVNFERSFGEHHVNAALVYERQERSYDGIDAVINGFPIYMTDQWWASTGGAGVVNSTPTKGISNTYGFLPTTGRKSYIGQFAYDYADKYVATFTYRYDGSVNFPEDKRWGFFPSASAAWIISKENFFSNVKGVESLKLRASVGLTGNDFVGIDPNGAKDDSNAKRWQYEDNYIAGNNAIFGESPSLNPGIRYNVFPNLNITWEKYLNKNFGVDISFLKHFTATAEYWHTLTYDILSTRIQSTPPTFSRPLPSVNYGKMKANGIDLSLNYSNNIGEFKYDIGLNATYGNSWYVLRDQNITYDYQNIIGGGRSANMITGYTVDHLLRSQADVDALLAAHPGYNFNGNVPKPGQFAYKDFNGDNTINDNDITVLNKSNNAKVLGLNLNVGWKGLSVTANFNGSFGYKKSFRDLSGGVEWNRMWRPWSDESWSEENPNAWLPFRYSANDDVRSVNTSGSNFWLADASFLRLKFLNVAYNVPNRLYKKYLNNVRFYASGSNLFVISKFNKKFYDPEMNGGTAFPIVKSFNAGVSVTF</sequence>
<evidence type="ECO:0000256" key="4">
    <source>
        <dbReference type="ARBA" id="ARBA00022692"/>
    </source>
</evidence>
<keyword evidence="3 7" id="KW-1134">Transmembrane beta strand</keyword>
<dbReference type="InterPro" id="IPR023996">
    <property type="entry name" value="TonB-dep_OMP_SusC/RagA"/>
</dbReference>
<evidence type="ECO:0000313" key="9">
    <source>
        <dbReference type="EMBL" id="MEJ2903484.1"/>
    </source>
</evidence>
<evidence type="ECO:0000256" key="2">
    <source>
        <dbReference type="ARBA" id="ARBA00022448"/>
    </source>
</evidence>
<feature type="domain" description="TonB-dependent receptor plug" evidence="8">
    <location>
        <begin position="129"/>
        <end position="233"/>
    </location>
</feature>
<organism evidence="9 10">
    <name type="scientific">Pedobacter panaciterrae</name>
    <dbReference type="NCBI Taxonomy" id="363849"/>
    <lineage>
        <taxon>Bacteria</taxon>
        <taxon>Pseudomonadati</taxon>
        <taxon>Bacteroidota</taxon>
        <taxon>Sphingobacteriia</taxon>
        <taxon>Sphingobacteriales</taxon>
        <taxon>Sphingobacteriaceae</taxon>
        <taxon>Pedobacter</taxon>
    </lineage>
</organism>
<dbReference type="InterPro" id="IPR039426">
    <property type="entry name" value="TonB-dep_rcpt-like"/>
</dbReference>
<gene>
    <name evidence="9" type="ORF">WAE58_13655</name>
</gene>
<accession>A0ABU8NML1</accession>
<evidence type="ECO:0000256" key="3">
    <source>
        <dbReference type="ARBA" id="ARBA00022452"/>
    </source>
</evidence>
<evidence type="ECO:0000256" key="5">
    <source>
        <dbReference type="ARBA" id="ARBA00023136"/>
    </source>
</evidence>
<dbReference type="Gene3D" id="2.170.130.10">
    <property type="entry name" value="TonB-dependent receptor, plug domain"/>
    <property type="match status" value="1"/>
</dbReference>
<proteinExistence type="inferred from homology"/>
<protein>
    <submittedName>
        <fullName evidence="9">SusC/RagA family TonB-linked outer membrane protein</fullName>
    </submittedName>
</protein>
<dbReference type="NCBIfam" id="TIGR04057">
    <property type="entry name" value="SusC_RagA_signa"/>
    <property type="match status" value="1"/>
</dbReference>
<evidence type="ECO:0000313" key="10">
    <source>
        <dbReference type="Proteomes" id="UP001378956"/>
    </source>
</evidence>
<evidence type="ECO:0000256" key="1">
    <source>
        <dbReference type="ARBA" id="ARBA00004571"/>
    </source>
</evidence>
<dbReference type="SUPFAM" id="SSF56935">
    <property type="entry name" value="Porins"/>
    <property type="match status" value="1"/>
</dbReference>
<dbReference type="EMBL" id="JBBEUB010000004">
    <property type="protein sequence ID" value="MEJ2903484.1"/>
    <property type="molecule type" value="Genomic_DNA"/>
</dbReference>
<dbReference type="NCBIfam" id="TIGR04056">
    <property type="entry name" value="OMP_RagA_SusC"/>
    <property type="match status" value="1"/>
</dbReference>
<name>A0ABU8NML1_9SPHI</name>
<keyword evidence="5 7" id="KW-0472">Membrane</keyword>
<dbReference type="InterPro" id="IPR012910">
    <property type="entry name" value="Plug_dom"/>
</dbReference>